<evidence type="ECO:0000313" key="9">
    <source>
        <dbReference type="Proteomes" id="UP000252419"/>
    </source>
</evidence>
<evidence type="ECO:0000256" key="4">
    <source>
        <dbReference type="ARBA" id="ARBA00023136"/>
    </source>
</evidence>
<evidence type="ECO:0000256" key="3">
    <source>
        <dbReference type="ARBA" id="ARBA00022989"/>
    </source>
</evidence>
<dbReference type="InterPro" id="IPR038770">
    <property type="entry name" value="Na+/solute_symporter_sf"/>
</dbReference>
<sequence>MGEMEAVAFLMAAVAIVTAAFRRMGWNPVLGLIASGIALGPNGFQVISSIGSVHQMAELGILFLLFIIGVELSADRIRAMAKFIFGLGTAHFLFSGAVLGGFAWALGESLTAAVVLGVALAMSSTAFVLQTLSDSGQLASGAGRKSFSVLLFQDIMVAPILAALPLVVSLLSKPVETQAIHATISLPVAIIAMMIIFVVARLLLQHLIGYIHDEEAAEAKKLGGRSSYFLSAVVAVALSMGVAAHHLGLSASLGAFLAGFALSGAEWRHDVRATVKPLESTFLGIFFMSLGTQVPLSATPIDMLQMALAALGILTIKAVAGFGAAVLNGIDLRQSARVGLILAQSGEFAFIILGSVSTVLPEDTVAFWSGAAILSLVSTPLLVTLATKLSQNTEPSACDPVQPTDELPDTATSKSEATTP</sequence>
<feature type="transmembrane region" description="Helical" evidence="6">
    <location>
        <begin position="6"/>
        <end position="22"/>
    </location>
</feature>
<protein>
    <recommendedName>
        <fullName evidence="7">Cation/H+ exchanger transmembrane domain-containing protein</fullName>
    </recommendedName>
</protein>
<comment type="subcellular location">
    <subcellularLocation>
        <location evidence="1">Membrane</location>
        <topology evidence="1">Multi-pass membrane protein</topology>
    </subcellularLocation>
</comment>
<evidence type="ECO:0000256" key="5">
    <source>
        <dbReference type="SAM" id="MobiDB-lite"/>
    </source>
</evidence>
<feature type="transmembrane region" description="Helical" evidence="6">
    <location>
        <begin position="339"/>
        <end position="360"/>
    </location>
</feature>
<evidence type="ECO:0000256" key="6">
    <source>
        <dbReference type="SAM" id="Phobius"/>
    </source>
</evidence>
<evidence type="ECO:0000256" key="2">
    <source>
        <dbReference type="ARBA" id="ARBA00022692"/>
    </source>
</evidence>
<accession>A0A367UI12</accession>
<dbReference type="GO" id="GO:0016020">
    <property type="term" value="C:membrane"/>
    <property type="evidence" value="ECO:0007669"/>
    <property type="project" value="UniProtKB-SubCell"/>
</dbReference>
<feature type="transmembrane region" description="Helical" evidence="6">
    <location>
        <begin position="84"/>
        <end position="104"/>
    </location>
</feature>
<dbReference type="GO" id="GO:1902600">
    <property type="term" value="P:proton transmembrane transport"/>
    <property type="evidence" value="ECO:0007669"/>
    <property type="project" value="InterPro"/>
</dbReference>
<dbReference type="EMBL" id="JPWA01000001">
    <property type="protein sequence ID" value="RCK07661.1"/>
    <property type="molecule type" value="Genomic_DNA"/>
</dbReference>
<feature type="transmembrane region" description="Helical" evidence="6">
    <location>
        <begin position="150"/>
        <end position="172"/>
    </location>
</feature>
<reference evidence="8 9" key="1">
    <citation type="submission" date="2014-07" db="EMBL/GenBank/DDBJ databases">
        <title>Draft genome sequence of Thalassospira xianhensis P-4 (MCCC 1A02616).</title>
        <authorList>
            <person name="Lai Q."/>
            <person name="Shao Z."/>
        </authorList>
    </citation>
    <scope>NUCLEOTIDE SEQUENCE [LARGE SCALE GENOMIC DNA]</scope>
    <source>
        <strain evidence="8 9">MCCC 1A02616</strain>
    </source>
</reference>
<feature type="compositionally biased region" description="Polar residues" evidence="5">
    <location>
        <begin position="410"/>
        <end position="420"/>
    </location>
</feature>
<keyword evidence="4 6" id="KW-0472">Membrane</keyword>
<keyword evidence="9" id="KW-1185">Reference proteome</keyword>
<evidence type="ECO:0000313" key="8">
    <source>
        <dbReference type="EMBL" id="RCK07661.1"/>
    </source>
</evidence>
<dbReference type="AlphaFoldDB" id="A0A367UI12"/>
<dbReference type="Proteomes" id="UP000252419">
    <property type="component" value="Unassembled WGS sequence"/>
</dbReference>
<feature type="transmembrane region" description="Helical" evidence="6">
    <location>
        <begin position="225"/>
        <end position="243"/>
    </location>
</feature>
<keyword evidence="2 6" id="KW-0812">Transmembrane</keyword>
<comment type="caution">
    <text evidence="8">The sequence shown here is derived from an EMBL/GenBank/DDBJ whole genome shotgun (WGS) entry which is preliminary data.</text>
</comment>
<dbReference type="PANTHER" id="PTHR46157:SF4">
    <property type="entry name" value="K(+) EFFLUX ANTIPORTER 3, CHLOROPLASTIC"/>
    <property type="match status" value="1"/>
</dbReference>
<dbReference type="GO" id="GO:0015297">
    <property type="term" value="F:antiporter activity"/>
    <property type="evidence" value="ECO:0007669"/>
    <property type="project" value="InterPro"/>
</dbReference>
<name>A0A367UI12_9PROT</name>
<feature type="region of interest" description="Disordered" evidence="5">
    <location>
        <begin position="393"/>
        <end position="420"/>
    </location>
</feature>
<proteinExistence type="predicted"/>
<dbReference type="PANTHER" id="PTHR46157">
    <property type="entry name" value="K(+) EFFLUX ANTIPORTER 3, CHLOROPLASTIC"/>
    <property type="match status" value="1"/>
</dbReference>
<evidence type="ECO:0000256" key="1">
    <source>
        <dbReference type="ARBA" id="ARBA00004141"/>
    </source>
</evidence>
<gene>
    <name evidence="8" type="ORF">TH5_00885</name>
</gene>
<feature type="transmembrane region" description="Helical" evidence="6">
    <location>
        <begin position="53"/>
        <end position="72"/>
    </location>
</feature>
<dbReference type="Pfam" id="PF00999">
    <property type="entry name" value="Na_H_Exchanger"/>
    <property type="match status" value="1"/>
</dbReference>
<evidence type="ECO:0000259" key="7">
    <source>
        <dbReference type="Pfam" id="PF00999"/>
    </source>
</evidence>
<keyword evidence="3 6" id="KW-1133">Transmembrane helix</keyword>
<dbReference type="Gene3D" id="1.20.1530.20">
    <property type="match status" value="1"/>
</dbReference>
<feature type="domain" description="Cation/H+ exchanger transmembrane" evidence="7">
    <location>
        <begin position="13"/>
        <end position="382"/>
    </location>
</feature>
<feature type="transmembrane region" description="Helical" evidence="6">
    <location>
        <begin position="110"/>
        <end position="129"/>
    </location>
</feature>
<feature type="transmembrane region" description="Helical" evidence="6">
    <location>
        <begin position="184"/>
        <end position="204"/>
    </location>
</feature>
<dbReference type="RefSeq" id="WP_114120149.1">
    <property type="nucleotide sequence ID" value="NZ_JPWA01000001.1"/>
</dbReference>
<feature type="transmembrane region" description="Helical" evidence="6">
    <location>
        <begin position="304"/>
        <end position="327"/>
    </location>
</feature>
<dbReference type="InterPro" id="IPR006153">
    <property type="entry name" value="Cation/H_exchanger_TM"/>
</dbReference>
<organism evidence="8 9">
    <name type="scientific">Thalassospira xianhensis MCCC 1A02616</name>
    <dbReference type="NCBI Taxonomy" id="1177929"/>
    <lineage>
        <taxon>Bacteria</taxon>
        <taxon>Pseudomonadati</taxon>
        <taxon>Pseudomonadota</taxon>
        <taxon>Alphaproteobacteria</taxon>
        <taxon>Rhodospirillales</taxon>
        <taxon>Thalassospiraceae</taxon>
        <taxon>Thalassospira</taxon>
    </lineage>
</organism>
<feature type="transmembrane region" description="Helical" evidence="6">
    <location>
        <begin position="366"/>
        <end position="386"/>
    </location>
</feature>